<feature type="region of interest" description="Disordered" evidence="1">
    <location>
        <begin position="62"/>
        <end position="88"/>
    </location>
</feature>
<accession>D4AK22</accession>
<keyword evidence="3" id="KW-1185">Reference proteome</keyword>
<dbReference type="GeneID" id="9522586"/>
<dbReference type="RefSeq" id="XP_003017740.1">
    <property type="nucleotide sequence ID" value="XM_003017694.1"/>
</dbReference>
<reference evidence="3" key="1">
    <citation type="journal article" date="2011" name="Genome Biol.">
        <title>Comparative and functional genomics provide insights into the pathogenicity of dermatophytic fungi.</title>
        <authorList>
            <person name="Burmester A."/>
            <person name="Shelest E."/>
            <person name="Gloeckner G."/>
            <person name="Heddergott C."/>
            <person name="Schindler S."/>
            <person name="Staib P."/>
            <person name="Heidel A."/>
            <person name="Felder M."/>
            <person name="Petzold A."/>
            <person name="Szafranski K."/>
            <person name="Feuermann M."/>
            <person name="Pedruzzi I."/>
            <person name="Priebe S."/>
            <person name="Groth M."/>
            <person name="Winkler R."/>
            <person name="Li W."/>
            <person name="Kniemeyer O."/>
            <person name="Schroeckh V."/>
            <person name="Hertweck C."/>
            <person name="Hube B."/>
            <person name="White T.C."/>
            <person name="Platzer M."/>
            <person name="Guthke R."/>
            <person name="Heitman J."/>
            <person name="Woestemeyer J."/>
            <person name="Zipfel P.F."/>
            <person name="Monod M."/>
            <person name="Brakhage A.A."/>
        </authorList>
    </citation>
    <scope>NUCLEOTIDE SEQUENCE [LARGE SCALE GENOMIC DNA]</scope>
    <source>
        <strain evidence="3">ATCC MYA-4681 / CBS 112371</strain>
    </source>
</reference>
<sequence>MGAFLSSFLCFFLFFFFFSFLFLLSFVFFAAAAAAAAALSPARENKMTVSLSLPPPSPLDQSCMAEHGNGHGPSDCLRALTGKKENSRSRLIAARTYSPFLERKRKEKKRKAEGPVSGVRFRQFREQEFIPSRPYGVFGYKDDIYIYTG</sequence>
<gene>
    <name evidence="2" type="ORF">ARB_04623</name>
</gene>
<evidence type="ECO:0000313" key="3">
    <source>
        <dbReference type="Proteomes" id="UP000008866"/>
    </source>
</evidence>
<dbReference type="HOGENOM" id="CLU_1749167_0_0_1"/>
<proteinExistence type="predicted"/>
<name>D4AK22_ARTBC</name>
<comment type="caution">
    <text evidence="2">The sequence shown here is derived from an EMBL/GenBank/DDBJ whole genome shotgun (WGS) entry which is preliminary data.</text>
</comment>
<evidence type="ECO:0000256" key="1">
    <source>
        <dbReference type="SAM" id="MobiDB-lite"/>
    </source>
</evidence>
<dbReference type="Proteomes" id="UP000008866">
    <property type="component" value="Unassembled WGS sequence"/>
</dbReference>
<protein>
    <submittedName>
        <fullName evidence="2">Uncharacterized protein</fullName>
    </submittedName>
</protein>
<dbReference type="AlphaFoldDB" id="D4AK22"/>
<dbReference type="EMBL" id="ABSU01000001">
    <property type="protein sequence ID" value="EFE37095.1"/>
    <property type="molecule type" value="Genomic_DNA"/>
</dbReference>
<evidence type="ECO:0000313" key="2">
    <source>
        <dbReference type="EMBL" id="EFE37095.1"/>
    </source>
</evidence>
<organism evidence="2 3">
    <name type="scientific">Arthroderma benhamiae (strain ATCC MYA-4681 / CBS 112371)</name>
    <name type="common">Trichophyton mentagrophytes</name>
    <dbReference type="NCBI Taxonomy" id="663331"/>
    <lineage>
        <taxon>Eukaryota</taxon>
        <taxon>Fungi</taxon>
        <taxon>Dikarya</taxon>
        <taxon>Ascomycota</taxon>
        <taxon>Pezizomycotina</taxon>
        <taxon>Eurotiomycetes</taxon>
        <taxon>Eurotiomycetidae</taxon>
        <taxon>Onygenales</taxon>
        <taxon>Arthrodermataceae</taxon>
        <taxon>Trichophyton</taxon>
    </lineage>
</organism>
<dbReference type="KEGG" id="abe:ARB_04623"/>